<evidence type="ECO:0000256" key="1">
    <source>
        <dbReference type="ARBA" id="ARBA00022884"/>
    </source>
</evidence>
<dbReference type="EnsemblPlants" id="QL11p045785:mrna">
    <property type="protein sequence ID" value="QL11p045785:mrna"/>
    <property type="gene ID" value="QL11p045785"/>
</dbReference>
<dbReference type="AlphaFoldDB" id="A0A7N2RDT2"/>
<dbReference type="Pfam" id="PF04059">
    <property type="entry name" value="RRM_2"/>
    <property type="match status" value="1"/>
</dbReference>
<dbReference type="InParanoid" id="A0A7N2RDT2"/>
<keyword evidence="4" id="KW-1185">Reference proteome</keyword>
<dbReference type="InterPro" id="IPR007201">
    <property type="entry name" value="Mei2-like_Rrm_C"/>
</dbReference>
<reference evidence="3 4" key="1">
    <citation type="journal article" date="2016" name="G3 (Bethesda)">
        <title>First Draft Assembly and Annotation of the Genome of a California Endemic Oak Quercus lobata Nee (Fagaceae).</title>
        <authorList>
            <person name="Sork V.L."/>
            <person name="Fitz-Gibbon S.T."/>
            <person name="Puiu D."/>
            <person name="Crepeau M."/>
            <person name="Gugger P.F."/>
            <person name="Sherman R."/>
            <person name="Stevens K."/>
            <person name="Langley C.H."/>
            <person name="Pellegrini M."/>
            <person name="Salzberg S.L."/>
        </authorList>
    </citation>
    <scope>NUCLEOTIDE SEQUENCE [LARGE SCALE GENOMIC DNA]</scope>
    <source>
        <strain evidence="3 4">cv. SW786</strain>
    </source>
</reference>
<proteinExistence type="predicted"/>
<sequence>MAGWISPLNPNAPEFFPLQNPQLLIPCPSLSTPHHYYLSSPNTNFYYCTPYVQSFSKSETFYTNFYLQSTLPYLLLPPSQHKNLMTVTEPTNSFVAEPLEQTHVVHHETKVEQKVVTQKVHHKRYRNRCYGGQGGGRVRQPWWAKCGNSTETSSPNENVNNKRAGNVDTLNKFARKAGFCVKAKKRNYTPVLPVQSGAVETTVMIRNIPNKYNREMLVEFLDHHCMLANREKTDKFENPIVSEYDFLYLPIDFSTGFNKGYAFVNFTNPQAVWKFYIATDEQSWDHFNSHKKRQIALARIQGKEELVRHFESVGFPCESDQVLPVLFEPPRDGSRKLVKQSIVGKCTRMEVY</sequence>
<reference evidence="3" key="2">
    <citation type="submission" date="2021-01" db="UniProtKB">
        <authorList>
            <consortium name="EnsemblPlants"/>
        </authorList>
    </citation>
    <scope>IDENTIFICATION</scope>
</reference>
<protein>
    <recommendedName>
        <fullName evidence="2">Mei2-like C-terminal RNA recognition motif domain-containing protein</fullName>
    </recommendedName>
</protein>
<evidence type="ECO:0000259" key="2">
    <source>
        <dbReference type="Pfam" id="PF04059"/>
    </source>
</evidence>
<dbReference type="Proteomes" id="UP000594261">
    <property type="component" value="Chromosome 11"/>
</dbReference>
<dbReference type="InterPro" id="IPR035979">
    <property type="entry name" value="RBD_domain_sf"/>
</dbReference>
<dbReference type="SUPFAM" id="SSF54928">
    <property type="entry name" value="RNA-binding domain, RBD"/>
    <property type="match status" value="1"/>
</dbReference>
<evidence type="ECO:0000313" key="3">
    <source>
        <dbReference type="EnsemblPlants" id="QL11p045785:mrna"/>
    </source>
</evidence>
<dbReference type="Gramene" id="QL11p045785:mrna">
    <property type="protein sequence ID" value="QL11p045785:mrna"/>
    <property type="gene ID" value="QL11p045785"/>
</dbReference>
<keyword evidence="1" id="KW-0694">RNA-binding</keyword>
<organism evidence="3 4">
    <name type="scientific">Quercus lobata</name>
    <name type="common">Valley oak</name>
    <dbReference type="NCBI Taxonomy" id="97700"/>
    <lineage>
        <taxon>Eukaryota</taxon>
        <taxon>Viridiplantae</taxon>
        <taxon>Streptophyta</taxon>
        <taxon>Embryophyta</taxon>
        <taxon>Tracheophyta</taxon>
        <taxon>Spermatophyta</taxon>
        <taxon>Magnoliopsida</taxon>
        <taxon>eudicotyledons</taxon>
        <taxon>Gunneridae</taxon>
        <taxon>Pentapetalae</taxon>
        <taxon>rosids</taxon>
        <taxon>fabids</taxon>
        <taxon>Fagales</taxon>
        <taxon>Fagaceae</taxon>
        <taxon>Quercus</taxon>
    </lineage>
</organism>
<evidence type="ECO:0000313" key="4">
    <source>
        <dbReference type="Proteomes" id="UP000594261"/>
    </source>
</evidence>
<dbReference type="EMBL" id="LRBV02000011">
    <property type="status" value="NOT_ANNOTATED_CDS"/>
    <property type="molecule type" value="Genomic_DNA"/>
</dbReference>
<dbReference type="GO" id="GO:0003723">
    <property type="term" value="F:RNA binding"/>
    <property type="evidence" value="ECO:0007669"/>
    <property type="project" value="UniProtKB-KW"/>
</dbReference>
<dbReference type="InterPro" id="IPR012677">
    <property type="entry name" value="Nucleotide-bd_a/b_plait_sf"/>
</dbReference>
<dbReference type="PANTHER" id="PTHR23189">
    <property type="entry name" value="RNA RECOGNITION MOTIF-CONTAINING"/>
    <property type="match status" value="1"/>
</dbReference>
<name>A0A7N2RDT2_QUELO</name>
<accession>A0A7N2RDT2</accession>
<feature type="domain" description="Mei2-like C-terminal RNA recognition motif" evidence="2">
    <location>
        <begin position="201"/>
        <end position="310"/>
    </location>
</feature>
<dbReference type="Gene3D" id="3.30.70.330">
    <property type="match status" value="1"/>
</dbReference>